<dbReference type="SUPFAM" id="SSF49842">
    <property type="entry name" value="TNF-like"/>
    <property type="match status" value="1"/>
</dbReference>
<dbReference type="OrthoDB" id="6125078at2759"/>
<dbReference type="Gene3D" id="2.60.120.40">
    <property type="match status" value="1"/>
</dbReference>
<accession>A0A6J8DYJ9</accession>
<gene>
    <name evidence="3" type="ORF">MCOR_44921</name>
</gene>
<reference evidence="3 4" key="1">
    <citation type="submission" date="2020-06" db="EMBL/GenBank/DDBJ databases">
        <authorList>
            <person name="Li R."/>
            <person name="Bekaert M."/>
        </authorList>
    </citation>
    <scope>NUCLEOTIDE SEQUENCE [LARGE SCALE GENOMIC DNA]</scope>
    <source>
        <strain evidence="4">wild</strain>
    </source>
</reference>
<organism evidence="3 4">
    <name type="scientific">Mytilus coruscus</name>
    <name type="common">Sea mussel</name>
    <dbReference type="NCBI Taxonomy" id="42192"/>
    <lineage>
        <taxon>Eukaryota</taxon>
        <taxon>Metazoa</taxon>
        <taxon>Spiralia</taxon>
        <taxon>Lophotrochozoa</taxon>
        <taxon>Mollusca</taxon>
        <taxon>Bivalvia</taxon>
        <taxon>Autobranchia</taxon>
        <taxon>Pteriomorphia</taxon>
        <taxon>Mytilida</taxon>
        <taxon>Mytiloidea</taxon>
        <taxon>Mytilidae</taxon>
        <taxon>Mytilinae</taxon>
        <taxon>Mytilus</taxon>
    </lineage>
</organism>
<evidence type="ECO:0000256" key="1">
    <source>
        <dbReference type="SAM" id="Coils"/>
    </source>
</evidence>
<evidence type="ECO:0000313" key="3">
    <source>
        <dbReference type="EMBL" id="CAC5411880.1"/>
    </source>
</evidence>
<dbReference type="Pfam" id="PF00386">
    <property type="entry name" value="C1q"/>
    <property type="match status" value="1"/>
</dbReference>
<keyword evidence="1" id="KW-0175">Coiled coil</keyword>
<dbReference type="InterPro" id="IPR008983">
    <property type="entry name" value="Tumour_necrosis_fac-like_dom"/>
</dbReference>
<dbReference type="EMBL" id="CACVKT020007928">
    <property type="protein sequence ID" value="CAC5411880.1"/>
    <property type="molecule type" value="Genomic_DNA"/>
</dbReference>
<name>A0A6J8DYJ9_MYTCO</name>
<feature type="coiled-coil region" evidence="1">
    <location>
        <begin position="92"/>
        <end position="133"/>
    </location>
</feature>
<dbReference type="InterPro" id="IPR001073">
    <property type="entry name" value="C1q_dom"/>
</dbReference>
<keyword evidence="4" id="KW-1185">Reference proteome</keyword>
<feature type="domain" description="C1q" evidence="2">
    <location>
        <begin position="213"/>
        <end position="293"/>
    </location>
</feature>
<proteinExistence type="predicted"/>
<evidence type="ECO:0000313" key="4">
    <source>
        <dbReference type="Proteomes" id="UP000507470"/>
    </source>
</evidence>
<protein>
    <recommendedName>
        <fullName evidence="2">C1q domain-containing protein</fullName>
    </recommendedName>
</protein>
<sequence length="310" mass="35212">MLIRPILLLPVVHGFLLENNHSVVGQTTLSSQYLKLSVFLDEKNRLQQATERISQNTVQLRHDMDTNLAVLSSQLLQKFNVLEQKLGEVKQLNETQKELALIQHKHVTLEQKYSRLQNSYEQLKRENDLLHVEFQLIKNARGQDFLALYNMTVASKRSVIKIDSQIGRRIDDLERKINDTLEQNEQVAILAYPPFIRNTGINGVVTFSDVEFSVGINNISAYKTSGIFICESSGVYLVSVSTLSPLADRNIRVVLNGNHISYTRVSDGQWQTGTTAVAVQLLNKDKLWIEADSMLVAPRPYTFFSIVKVQ</sequence>
<dbReference type="Proteomes" id="UP000507470">
    <property type="component" value="Unassembled WGS sequence"/>
</dbReference>
<dbReference type="AlphaFoldDB" id="A0A6J8DYJ9"/>
<evidence type="ECO:0000259" key="2">
    <source>
        <dbReference type="Pfam" id="PF00386"/>
    </source>
</evidence>